<proteinExistence type="predicted"/>
<organism evidence="1 2">
    <name type="scientific">Ophiobolus disseminans</name>
    <dbReference type="NCBI Taxonomy" id="1469910"/>
    <lineage>
        <taxon>Eukaryota</taxon>
        <taxon>Fungi</taxon>
        <taxon>Dikarya</taxon>
        <taxon>Ascomycota</taxon>
        <taxon>Pezizomycotina</taxon>
        <taxon>Dothideomycetes</taxon>
        <taxon>Pleosporomycetidae</taxon>
        <taxon>Pleosporales</taxon>
        <taxon>Pleosporineae</taxon>
        <taxon>Phaeosphaeriaceae</taxon>
        <taxon>Ophiobolus</taxon>
    </lineage>
</organism>
<accession>A0A6A6ZYP8</accession>
<dbReference type="Proteomes" id="UP000799424">
    <property type="component" value="Unassembled WGS sequence"/>
</dbReference>
<evidence type="ECO:0000313" key="2">
    <source>
        <dbReference type="Proteomes" id="UP000799424"/>
    </source>
</evidence>
<dbReference type="OrthoDB" id="3882258at2759"/>
<sequence length="115" mass="13413">MIIYRYIGLDQYMNLALAIYPTLLRHRMVPALTAETIFRISCDASSPLFEPESPSALARMPIELWLQIAEYGEPANSVALHWALGLRFWRSFERPSAEIVDMLRVWCRRDRGRSR</sequence>
<keyword evidence="2" id="KW-1185">Reference proteome</keyword>
<dbReference type="EMBL" id="MU006226">
    <property type="protein sequence ID" value="KAF2826121.1"/>
    <property type="molecule type" value="Genomic_DNA"/>
</dbReference>
<dbReference type="AlphaFoldDB" id="A0A6A6ZYP8"/>
<evidence type="ECO:0000313" key="1">
    <source>
        <dbReference type="EMBL" id="KAF2826121.1"/>
    </source>
</evidence>
<name>A0A6A6ZYP8_9PLEO</name>
<reference evidence="1" key="1">
    <citation type="journal article" date="2020" name="Stud. Mycol.">
        <title>101 Dothideomycetes genomes: a test case for predicting lifestyles and emergence of pathogens.</title>
        <authorList>
            <person name="Haridas S."/>
            <person name="Albert R."/>
            <person name="Binder M."/>
            <person name="Bloem J."/>
            <person name="Labutti K."/>
            <person name="Salamov A."/>
            <person name="Andreopoulos B."/>
            <person name="Baker S."/>
            <person name="Barry K."/>
            <person name="Bills G."/>
            <person name="Bluhm B."/>
            <person name="Cannon C."/>
            <person name="Castanera R."/>
            <person name="Culley D."/>
            <person name="Daum C."/>
            <person name="Ezra D."/>
            <person name="Gonzalez J."/>
            <person name="Henrissat B."/>
            <person name="Kuo A."/>
            <person name="Liang C."/>
            <person name="Lipzen A."/>
            <person name="Lutzoni F."/>
            <person name="Magnuson J."/>
            <person name="Mondo S."/>
            <person name="Nolan M."/>
            <person name="Ohm R."/>
            <person name="Pangilinan J."/>
            <person name="Park H.-J."/>
            <person name="Ramirez L."/>
            <person name="Alfaro M."/>
            <person name="Sun H."/>
            <person name="Tritt A."/>
            <person name="Yoshinaga Y."/>
            <person name="Zwiers L.-H."/>
            <person name="Turgeon B."/>
            <person name="Goodwin S."/>
            <person name="Spatafora J."/>
            <person name="Crous P."/>
            <person name="Grigoriev I."/>
        </authorList>
    </citation>
    <scope>NUCLEOTIDE SEQUENCE</scope>
    <source>
        <strain evidence="1">CBS 113818</strain>
    </source>
</reference>
<gene>
    <name evidence="1" type="ORF">CC86DRAFT_292449</name>
</gene>
<protein>
    <submittedName>
        <fullName evidence="1">Uncharacterized protein</fullName>
    </submittedName>
</protein>